<reference evidence="2" key="1">
    <citation type="journal article" date="2020" name="Stud. Mycol.">
        <title>101 Dothideomycetes genomes: a test case for predicting lifestyles and emergence of pathogens.</title>
        <authorList>
            <person name="Haridas S."/>
            <person name="Albert R."/>
            <person name="Binder M."/>
            <person name="Bloem J."/>
            <person name="Labutti K."/>
            <person name="Salamov A."/>
            <person name="Andreopoulos B."/>
            <person name="Baker S."/>
            <person name="Barry K."/>
            <person name="Bills G."/>
            <person name="Bluhm B."/>
            <person name="Cannon C."/>
            <person name="Castanera R."/>
            <person name="Culley D."/>
            <person name="Daum C."/>
            <person name="Ezra D."/>
            <person name="Gonzalez J."/>
            <person name="Henrissat B."/>
            <person name="Kuo A."/>
            <person name="Liang C."/>
            <person name="Lipzen A."/>
            <person name="Lutzoni F."/>
            <person name="Magnuson J."/>
            <person name="Mondo S."/>
            <person name="Nolan M."/>
            <person name="Ohm R."/>
            <person name="Pangilinan J."/>
            <person name="Park H.-J."/>
            <person name="Ramirez L."/>
            <person name="Alfaro M."/>
            <person name="Sun H."/>
            <person name="Tritt A."/>
            <person name="Yoshinaga Y."/>
            <person name="Zwiers L.-H."/>
            <person name="Turgeon B."/>
            <person name="Goodwin S."/>
            <person name="Spatafora J."/>
            <person name="Crous P."/>
            <person name="Grigoriev I."/>
        </authorList>
    </citation>
    <scope>NUCLEOTIDE SEQUENCE</scope>
    <source>
        <strain evidence="2">CBS 133067</strain>
    </source>
</reference>
<dbReference type="GO" id="GO:0016787">
    <property type="term" value="F:hydrolase activity"/>
    <property type="evidence" value="ECO:0007669"/>
    <property type="project" value="InterPro"/>
</dbReference>
<dbReference type="AlphaFoldDB" id="A0A9P4IAS9"/>
<name>A0A9P4IAS9_9PEZI</name>
<dbReference type="InterPro" id="IPR029058">
    <property type="entry name" value="AB_hydrolase_fold"/>
</dbReference>
<comment type="caution">
    <text evidence="2">The sequence shown here is derived from an EMBL/GenBank/DDBJ whole genome shotgun (WGS) entry which is preliminary data.</text>
</comment>
<dbReference type="EMBL" id="ML978126">
    <property type="protein sequence ID" value="KAF2098436.1"/>
    <property type="molecule type" value="Genomic_DNA"/>
</dbReference>
<dbReference type="Pfam" id="PF01738">
    <property type="entry name" value="DLH"/>
    <property type="match status" value="1"/>
</dbReference>
<evidence type="ECO:0000259" key="1">
    <source>
        <dbReference type="Pfam" id="PF01738"/>
    </source>
</evidence>
<organism evidence="2 3">
    <name type="scientific">Rhizodiscina lignyota</name>
    <dbReference type="NCBI Taxonomy" id="1504668"/>
    <lineage>
        <taxon>Eukaryota</taxon>
        <taxon>Fungi</taxon>
        <taxon>Dikarya</taxon>
        <taxon>Ascomycota</taxon>
        <taxon>Pezizomycotina</taxon>
        <taxon>Dothideomycetes</taxon>
        <taxon>Pleosporomycetidae</taxon>
        <taxon>Aulographales</taxon>
        <taxon>Rhizodiscinaceae</taxon>
        <taxon>Rhizodiscina</taxon>
    </lineage>
</organism>
<feature type="domain" description="Dienelactone hydrolase" evidence="1">
    <location>
        <begin position="53"/>
        <end position="271"/>
    </location>
</feature>
<dbReference type="Proteomes" id="UP000799772">
    <property type="component" value="Unassembled WGS sequence"/>
</dbReference>
<evidence type="ECO:0000313" key="3">
    <source>
        <dbReference type="Proteomes" id="UP000799772"/>
    </source>
</evidence>
<dbReference type="Gene3D" id="3.40.50.1820">
    <property type="entry name" value="alpha/beta hydrolase"/>
    <property type="match status" value="1"/>
</dbReference>
<dbReference type="PANTHER" id="PTHR17630:SF44">
    <property type="entry name" value="PROTEIN AIM2"/>
    <property type="match status" value="1"/>
</dbReference>
<dbReference type="OrthoDB" id="1393670at2759"/>
<dbReference type="SUPFAM" id="SSF53474">
    <property type="entry name" value="alpha/beta-Hydrolases"/>
    <property type="match status" value="1"/>
</dbReference>
<dbReference type="InterPro" id="IPR002925">
    <property type="entry name" value="Dienelactn_hydro"/>
</dbReference>
<gene>
    <name evidence="2" type="ORF">NA57DRAFT_65915</name>
</gene>
<proteinExistence type="predicted"/>
<dbReference type="PANTHER" id="PTHR17630">
    <property type="entry name" value="DIENELACTONE HYDROLASE"/>
    <property type="match status" value="1"/>
</dbReference>
<sequence>MSADSKQLSDKLDGATKQSGDAYLALPPGECCMKGTLHEGEPRGSFESIADVETYIVKPKDGKGNGNIILYYADVWGMFKNGFLIMDGFADAGYLVVGLDYFRGDPVWKHRKHQKDTTTEPNFDYEAWKRKHWAFAAEAVPKWNQAVKDKYGNSSTKYACVGYCFGAPYVCDSLADGTCAAGAFGHPAFLKESHFYNLKNPLFLSCAEIDHTFPTEFRNRAIDILNAEHKRYYLQVFQGVEHGFALRGDPNDPYERYTKEKSLSGIVEWFDFWLSQ</sequence>
<keyword evidence="3" id="KW-1185">Reference proteome</keyword>
<protein>
    <submittedName>
        <fullName evidence="2">Alpha/beta-hydrolase</fullName>
    </submittedName>
</protein>
<evidence type="ECO:0000313" key="2">
    <source>
        <dbReference type="EMBL" id="KAF2098436.1"/>
    </source>
</evidence>
<accession>A0A9P4IAS9</accession>